<dbReference type="PANTHER" id="PTHR38934">
    <property type="entry name" value="HYPHALLY REGULATED CELL WALL PROTEIN 1"/>
    <property type="match status" value="1"/>
</dbReference>
<evidence type="ECO:0008006" key="8">
    <source>
        <dbReference type="Google" id="ProtNLM"/>
    </source>
</evidence>
<dbReference type="Pfam" id="PF13948">
    <property type="entry name" value="DUF4215"/>
    <property type="match status" value="1"/>
</dbReference>
<feature type="signal peptide" evidence="5">
    <location>
        <begin position="1"/>
        <end position="18"/>
    </location>
</feature>
<feature type="transmembrane region" description="Helical" evidence="4">
    <location>
        <begin position="920"/>
        <end position="945"/>
    </location>
</feature>
<dbReference type="AlphaFoldDB" id="A0A8S1PGN8"/>
<proteinExistence type="predicted"/>
<evidence type="ECO:0000256" key="3">
    <source>
        <dbReference type="ARBA" id="ARBA00023157"/>
    </source>
</evidence>
<name>A0A8S1PGN8_9CILI</name>
<evidence type="ECO:0000256" key="5">
    <source>
        <dbReference type="SAM" id="SignalP"/>
    </source>
</evidence>
<feature type="transmembrane region" description="Helical" evidence="4">
    <location>
        <begin position="649"/>
        <end position="673"/>
    </location>
</feature>
<evidence type="ECO:0000313" key="6">
    <source>
        <dbReference type="EMBL" id="CAD8102266.1"/>
    </source>
</evidence>
<evidence type="ECO:0000313" key="7">
    <source>
        <dbReference type="Proteomes" id="UP000692954"/>
    </source>
</evidence>
<keyword evidence="7" id="KW-1185">Reference proteome</keyword>
<evidence type="ECO:0000256" key="4">
    <source>
        <dbReference type="SAM" id="Phobius"/>
    </source>
</evidence>
<dbReference type="PANTHER" id="PTHR38934:SF6">
    <property type="entry name" value="CHROMOSOME UNDETERMINED SCAFFOLD_176, WHOLE GENOME SHOTGUN SEQUENCE"/>
    <property type="match status" value="1"/>
</dbReference>
<sequence>MLLIVVFHAYYLTQKILTSQECQTEICICQGSSHICRCYFYQAPYCDGYEPNQTCFTNPGCIGCDVNSSCLGCILQKQFVDLSQNCVDCPEHCQTCTSESNCESCVTNYYYLDNGDCLKCQYPCLQCNSQQNCVTCVSQQFYLISGICTQCNTPCLTCLDQLQCLTCEDNSYYIDQFQCLKCQDPCLTCQNQDFCFSCVSEDYQLNNGKCRKYCPQNCIDCSDNLHCIICEKGYYLTETNSCVECQASCENCLSYNICIQCQQQYFLKDQNCILCQLSCLTCLSEQKCTSCANGYYLSNETCNQCPINCSKCDQFRCYECEQQSQLFIKECINCLNPINKFLNICNYADCQDGIWTYGEQCDNGNSFGCINCILQMGYFCINIYGQPSKCSRCIENCILCDIDNICKKCKDGYFLNSKNQCQQCNIECQTCLYYPNNCLQCKINNQNYQQCELCESNLGYYTDFENNLCFSKCGDYIATAFEQCDDGNDFNGDGCSSNCQIEDGYYCTNGHCDTIIQGEIKSSQLNNNLQSLSKQFIIQFTNHISNQDSEIVPIVSFLNCQVNQSLIVVKQKITQVDNLQHRIIDINIEFQNSCVKDKMEVSIVQKSKNKRSNKNIVLSQITFQIFDILFIEQWKVVFNEIVISFNQTLFYIFGFICIVTFLTGTIEIVYNAVDLIQMFSYLKYINVNLPFNLQKYFDLFKFAQLQYFSNLNEQIALQFLSQKELDQYNYLPVKIKKDGYYSYCMLNYPFLIILIVFAIFLYPLAKLCFSQLHRFKIGIKEDDDDTTLLKIKLILLHLKLYLQTSCQYVMNKLYFSGFISAHMILTYDILFFSFLNLFDIKLLLTTKNNFIAINLYIAIFLNILHFSLLFVYYSLLAKHTYLLEQKEYIRKYGTLYDGLKIGTTTCTHFYKLFTTIKKTLFMLLITFCSSFPYCQSLSISCLSFIQVIYLFNYKPLISTVEYRKQFISEFCVLLLSLFITLIILMHDTHKDMLFYCDILGWCSIILMSLLLLFQIILDIKQQFILCQKKLLLFHKILKELQTKLQKALESLSSNQSHNKSNVVLFY</sequence>
<evidence type="ECO:0000256" key="2">
    <source>
        <dbReference type="ARBA" id="ARBA00022737"/>
    </source>
</evidence>
<dbReference type="OrthoDB" id="305292at2759"/>
<feature type="transmembrane region" description="Helical" evidence="4">
    <location>
        <begin position="966"/>
        <end position="986"/>
    </location>
</feature>
<keyword evidence="3" id="KW-1015">Disulfide bond</keyword>
<feature type="chain" id="PRO_5035731677" description="Transmembrane protein" evidence="5">
    <location>
        <begin position="19"/>
        <end position="1066"/>
    </location>
</feature>
<protein>
    <recommendedName>
        <fullName evidence="8">Transmembrane protein</fullName>
    </recommendedName>
</protein>
<keyword evidence="1 5" id="KW-0732">Signal</keyword>
<dbReference type="Proteomes" id="UP000692954">
    <property type="component" value="Unassembled WGS sequence"/>
</dbReference>
<gene>
    <name evidence="6" type="ORF">PSON_ATCC_30995.1.T0770175</name>
</gene>
<feature type="transmembrane region" description="Helical" evidence="4">
    <location>
        <begin position="998"/>
        <end position="1019"/>
    </location>
</feature>
<keyword evidence="2" id="KW-0677">Repeat</keyword>
<reference evidence="6" key="1">
    <citation type="submission" date="2021-01" db="EMBL/GenBank/DDBJ databases">
        <authorList>
            <consortium name="Genoscope - CEA"/>
            <person name="William W."/>
        </authorList>
    </citation>
    <scope>NUCLEOTIDE SEQUENCE</scope>
</reference>
<keyword evidence="4" id="KW-1133">Transmembrane helix</keyword>
<dbReference type="EMBL" id="CAJJDN010000077">
    <property type="protein sequence ID" value="CAD8102266.1"/>
    <property type="molecule type" value="Genomic_DNA"/>
</dbReference>
<dbReference type="NCBIfam" id="TIGR02232">
    <property type="entry name" value="myxo_disulf_rpt"/>
    <property type="match status" value="1"/>
</dbReference>
<dbReference type="SMART" id="SM00261">
    <property type="entry name" value="FU"/>
    <property type="match status" value="5"/>
</dbReference>
<comment type="caution">
    <text evidence="6">The sequence shown here is derived from an EMBL/GenBank/DDBJ whole genome shotgun (WGS) entry which is preliminary data.</text>
</comment>
<feature type="transmembrane region" description="Helical" evidence="4">
    <location>
        <begin position="813"/>
        <end position="838"/>
    </location>
</feature>
<accession>A0A8S1PGN8</accession>
<feature type="transmembrane region" description="Helical" evidence="4">
    <location>
        <begin position="740"/>
        <end position="765"/>
    </location>
</feature>
<dbReference type="InterPro" id="IPR006212">
    <property type="entry name" value="Furin_repeat"/>
</dbReference>
<keyword evidence="4" id="KW-0812">Transmembrane</keyword>
<organism evidence="6 7">
    <name type="scientific">Paramecium sonneborni</name>
    <dbReference type="NCBI Taxonomy" id="65129"/>
    <lineage>
        <taxon>Eukaryota</taxon>
        <taxon>Sar</taxon>
        <taxon>Alveolata</taxon>
        <taxon>Ciliophora</taxon>
        <taxon>Intramacronucleata</taxon>
        <taxon>Oligohymenophorea</taxon>
        <taxon>Peniculida</taxon>
        <taxon>Parameciidae</taxon>
        <taxon>Paramecium</taxon>
    </lineage>
</organism>
<feature type="transmembrane region" description="Helical" evidence="4">
    <location>
        <begin position="850"/>
        <end position="873"/>
    </location>
</feature>
<keyword evidence="4" id="KW-0472">Membrane</keyword>
<evidence type="ECO:0000256" key="1">
    <source>
        <dbReference type="ARBA" id="ARBA00022729"/>
    </source>
</evidence>
<dbReference type="InterPro" id="IPR011936">
    <property type="entry name" value="Myxo_disulph_rpt"/>
</dbReference>